<gene>
    <name evidence="2" type="ORF">NECAME_02313</name>
</gene>
<organism evidence="2 3">
    <name type="scientific">Necator americanus</name>
    <name type="common">Human hookworm</name>
    <dbReference type="NCBI Taxonomy" id="51031"/>
    <lineage>
        <taxon>Eukaryota</taxon>
        <taxon>Metazoa</taxon>
        <taxon>Ecdysozoa</taxon>
        <taxon>Nematoda</taxon>
        <taxon>Chromadorea</taxon>
        <taxon>Rhabditida</taxon>
        <taxon>Rhabditina</taxon>
        <taxon>Rhabditomorpha</taxon>
        <taxon>Strongyloidea</taxon>
        <taxon>Ancylostomatidae</taxon>
        <taxon>Bunostominae</taxon>
        <taxon>Necator</taxon>
    </lineage>
</organism>
<reference evidence="3" key="1">
    <citation type="journal article" date="2014" name="Nat. Genet.">
        <title>Genome of the human hookworm Necator americanus.</title>
        <authorList>
            <person name="Tang Y.T."/>
            <person name="Gao X."/>
            <person name="Rosa B.A."/>
            <person name="Abubucker S."/>
            <person name="Hallsworth-Pepin K."/>
            <person name="Martin J."/>
            <person name="Tyagi R."/>
            <person name="Heizer E."/>
            <person name="Zhang X."/>
            <person name="Bhonagiri-Palsikar V."/>
            <person name="Minx P."/>
            <person name="Warren W.C."/>
            <person name="Wang Q."/>
            <person name="Zhan B."/>
            <person name="Hotez P.J."/>
            <person name="Sternberg P.W."/>
            <person name="Dougall A."/>
            <person name="Gaze S.T."/>
            <person name="Mulvenna J."/>
            <person name="Sotillo J."/>
            <person name="Ranganathan S."/>
            <person name="Rabelo E.M."/>
            <person name="Wilson R.K."/>
            <person name="Felgner P.L."/>
            <person name="Bethony J."/>
            <person name="Hawdon J.M."/>
            <person name="Gasser R.B."/>
            <person name="Loukas A."/>
            <person name="Mitreva M."/>
        </authorList>
    </citation>
    <scope>NUCLEOTIDE SEQUENCE [LARGE SCALE GENOMIC DNA]</scope>
</reference>
<dbReference type="EMBL" id="KI659040">
    <property type="protein sequence ID" value="ETN80568.1"/>
    <property type="molecule type" value="Genomic_DNA"/>
</dbReference>
<dbReference type="OrthoDB" id="4062651at2759"/>
<evidence type="ECO:0000256" key="1">
    <source>
        <dbReference type="SAM" id="MobiDB-lite"/>
    </source>
</evidence>
<keyword evidence="3" id="KW-1185">Reference proteome</keyword>
<dbReference type="STRING" id="51031.W2TFE3"/>
<accession>W2TFE3</accession>
<evidence type="ECO:0000313" key="2">
    <source>
        <dbReference type="EMBL" id="ETN80568.1"/>
    </source>
</evidence>
<evidence type="ECO:0000313" key="3">
    <source>
        <dbReference type="Proteomes" id="UP000053676"/>
    </source>
</evidence>
<sequence>MLPDGPIVDEKSFSARQTKPVPPDWSVEAQEAYKLLVECGRDLTNTPSPRSSPTFDQRKRITVIEKKPASVSPVPCKPATPPIANLRDRAAGNISESVEDVTSYSPQKRVHIIETKLLTTKSTDEVG</sequence>
<protein>
    <submittedName>
        <fullName evidence="2">Uncharacterized protein</fullName>
    </submittedName>
</protein>
<dbReference type="KEGG" id="nai:NECAME_02313"/>
<name>W2TFE3_NECAM</name>
<dbReference type="AlphaFoldDB" id="W2TFE3"/>
<dbReference type="Proteomes" id="UP000053676">
    <property type="component" value="Unassembled WGS sequence"/>
</dbReference>
<proteinExistence type="predicted"/>
<feature type="region of interest" description="Disordered" evidence="1">
    <location>
        <begin position="1"/>
        <end position="22"/>
    </location>
</feature>